<dbReference type="GO" id="GO:0043565">
    <property type="term" value="F:sequence-specific DNA binding"/>
    <property type="evidence" value="ECO:0007669"/>
    <property type="project" value="InterPro"/>
</dbReference>
<evidence type="ECO:0000259" key="4">
    <source>
        <dbReference type="PROSITE" id="PS01124"/>
    </source>
</evidence>
<dbReference type="AlphaFoldDB" id="A0A1C3W2T9"/>
<dbReference type="SUPFAM" id="SSF46689">
    <property type="entry name" value="Homeodomain-like"/>
    <property type="match status" value="2"/>
</dbReference>
<evidence type="ECO:0000256" key="1">
    <source>
        <dbReference type="ARBA" id="ARBA00023015"/>
    </source>
</evidence>
<keyword evidence="1" id="KW-0805">Transcription regulation</keyword>
<proteinExistence type="predicted"/>
<dbReference type="Pfam" id="PF14525">
    <property type="entry name" value="AraC_binding_2"/>
    <property type="match status" value="1"/>
</dbReference>
<gene>
    <name evidence="5" type="ORF">GA0061100_110135</name>
</gene>
<dbReference type="PANTHER" id="PTHR46796">
    <property type="entry name" value="HTH-TYPE TRANSCRIPTIONAL ACTIVATOR RHAS-RELATED"/>
    <property type="match status" value="1"/>
</dbReference>
<keyword evidence="6" id="KW-1185">Reference proteome</keyword>
<dbReference type="RefSeq" id="WP_075855869.1">
    <property type="nucleotide sequence ID" value="NZ_FMAC01000010.1"/>
</dbReference>
<keyword evidence="2" id="KW-0238">DNA-binding</keyword>
<sequence>MTYATHSVFKVEKADAEEMTAHYARTLFPAIVEPLHPRGTISVADRHYTIGSCSVWRGKCHSGMSVKLSGGPDAYGLYLPTAGKMLIDAEGRQLESLPGRGLLADMSSFEHLTLFEQRGHMGIAFEKSAMVRQLSELLDAPVPDDLKFTGPVDLMSGRGMQIAALGNLIWQDLTAGGAERSSAAFSQCLLQAMMIALLETVPHNYSAQLQRPASPAIPRQLKRAMEYMHANAGADIRMADIARETGTSVRSLQAAFQQFKNTTPLGYLRNIRLQGARRTLMDSGHSRLVADIARDWGFSHMGRFAALYYQSFGEMPSETVRQPRRENR</sequence>
<dbReference type="SMART" id="SM00342">
    <property type="entry name" value="HTH_ARAC"/>
    <property type="match status" value="1"/>
</dbReference>
<dbReference type="InterPro" id="IPR050204">
    <property type="entry name" value="AraC_XylS_family_regulators"/>
</dbReference>
<dbReference type="InterPro" id="IPR018060">
    <property type="entry name" value="HTH_AraC"/>
</dbReference>
<dbReference type="PANTHER" id="PTHR46796:SF12">
    <property type="entry name" value="HTH-TYPE DNA-BINDING TRANSCRIPTIONAL ACTIVATOR EUTR"/>
    <property type="match status" value="1"/>
</dbReference>
<protein>
    <submittedName>
        <fullName evidence="5">AraC-binding-like domain-containing protein</fullName>
    </submittedName>
</protein>
<dbReference type="Pfam" id="PF12833">
    <property type="entry name" value="HTH_18"/>
    <property type="match status" value="1"/>
</dbReference>
<evidence type="ECO:0000313" key="6">
    <source>
        <dbReference type="Proteomes" id="UP000186228"/>
    </source>
</evidence>
<dbReference type="InterPro" id="IPR009057">
    <property type="entry name" value="Homeodomain-like_sf"/>
</dbReference>
<dbReference type="Gene3D" id="1.10.10.60">
    <property type="entry name" value="Homeodomain-like"/>
    <property type="match status" value="1"/>
</dbReference>
<organism evidence="5 6">
    <name type="scientific">Rhizobium hainanense</name>
    <dbReference type="NCBI Taxonomy" id="52131"/>
    <lineage>
        <taxon>Bacteria</taxon>
        <taxon>Pseudomonadati</taxon>
        <taxon>Pseudomonadota</taxon>
        <taxon>Alphaproteobacteria</taxon>
        <taxon>Hyphomicrobiales</taxon>
        <taxon>Rhizobiaceae</taxon>
        <taxon>Rhizobium/Agrobacterium group</taxon>
        <taxon>Rhizobium</taxon>
    </lineage>
</organism>
<dbReference type="InterPro" id="IPR035418">
    <property type="entry name" value="AraC-bd_2"/>
</dbReference>
<dbReference type="EMBL" id="FMAC01000010">
    <property type="protein sequence ID" value="SCB34216.1"/>
    <property type="molecule type" value="Genomic_DNA"/>
</dbReference>
<evidence type="ECO:0000313" key="5">
    <source>
        <dbReference type="EMBL" id="SCB34216.1"/>
    </source>
</evidence>
<accession>A0A1C3W2T9</accession>
<dbReference type="PROSITE" id="PS01124">
    <property type="entry name" value="HTH_ARAC_FAMILY_2"/>
    <property type="match status" value="1"/>
</dbReference>
<evidence type="ECO:0000256" key="3">
    <source>
        <dbReference type="ARBA" id="ARBA00023163"/>
    </source>
</evidence>
<reference evidence="6" key="1">
    <citation type="submission" date="2016-08" db="EMBL/GenBank/DDBJ databases">
        <authorList>
            <person name="Varghese N."/>
            <person name="Submissions Spin"/>
        </authorList>
    </citation>
    <scope>NUCLEOTIDE SEQUENCE [LARGE SCALE GENOMIC DNA]</scope>
    <source>
        <strain evidence="6">CCBAU 57015</strain>
    </source>
</reference>
<evidence type="ECO:0000256" key="2">
    <source>
        <dbReference type="ARBA" id="ARBA00023125"/>
    </source>
</evidence>
<dbReference type="Proteomes" id="UP000186228">
    <property type="component" value="Unassembled WGS sequence"/>
</dbReference>
<feature type="domain" description="HTH araC/xylS-type" evidence="4">
    <location>
        <begin position="222"/>
        <end position="322"/>
    </location>
</feature>
<name>A0A1C3W2T9_9HYPH</name>
<keyword evidence="3" id="KW-0804">Transcription</keyword>
<dbReference type="STRING" id="52131.GA0061100_110135"/>
<dbReference type="GO" id="GO:0003700">
    <property type="term" value="F:DNA-binding transcription factor activity"/>
    <property type="evidence" value="ECO:0007669"/>
    <property type="project" value="InterPro"/>
</dbReference>